<dbReference type="EMBL" id="CAJNOQ010003479">
    <property type="protein sequence ID" value="CAF1014508.1"/>
    <property type="molecule type" value="Genomic_DNA"/>
</dbReference>
<dbReference type="AlphaFoldDB" id="A0A814HTL6"/>
<dbReference type="Proteomes" id="UP000677228">
    <property type="component" value="Unassembled WGS sequence"/>
</dbReference>
<comment type="caution">
    <text evidence="1">The sequence shown here is derived from an EMBL/GenBank/DDBJ whole genome shotgun (WGS) entry which is preliminary data.</text>
</comment>
<evidence type="ECO:0000313" key="1">
    <source>
        <dbReference type="EMBL" id="CAF1014508.1"/>
    </source>
</evidence>
<evidence type="ECO:0000313" key="4">
    <source>
        <dbReference type="EMBL" id="CAF4214454.1"/>
    </source>
</evidence>
<evidence type="ECO:0000313" key="3">
    <source>
        <dbReference type="EMBL" id="CAF3785999.1"/>
    </source>
</evidence>
<dbReference type="EMBL" id="CAJOBA010048617">
    <property type="protein sequence ID" value="CAF4214454.1"/>
    <property type="molecule type" value="Genomic_DNA"/>
</dbReference>
<keyword evidence="5" id="KW-1185">Reference proteome</keyword>
<evidence type="ECO:0000313" key="2">
    <source>
        <dbReference type="EMBL" id="CAF1410109.1"/>
    </source>
</evidence>
<dbReference type="Proteomes" id="UP000681722">
    <property type="component" value="Unassembled WGS sequence"/>
</dbReference>
<proteinExistence type="predicted"/>
<evidence type="ECO:0000313" key="5">
    <source>
        <dbReference type="Proteomes" id="UP000663829"/>
    </source>
</evidence>
<gene>
    <name evidence="1" type="ORF">GPM918_LOCUS14444</name>
    <name evidence="2" type="ORF">OVA965_LOCUS33338</name>
    <name evidence="3" type="ORF">SRO942_LOCUS14444</name>
    <name evidence="4" type="ORF">TMI583_LOCUS34227</name>
</gene>
<dbReference type="EMBL" id="CAJNOK010026870">
    <property type="protein sequence ID" value="CAF1410109.1"/>
    <property type="molecule type" value="Genomic_DNA"/>
</dbReference>
<organism evidence="1 5">
    <name type="scientific">Didymodactylos carnosus</name>
    <dbReference type="NCBI Taxonomy" id="1234261"/>
    <lineage>
        <taxon>Eukaryota</taxon>
        <taxon>Metazoa</taxon>
        <taxon>Spiralia</taxon>
        <taxon>Gnathifera</taxon>
        <taxon>Rotifera</taxon>
        <taxon>Eurotatoria</taxon>
        <taxon>Bdelloidea</taxon>
        <taxon>Philodinida</taxon>
        <taxon>Philodinidae</taxon>
        <taxon>Didymodactylos</taxon>
    </lineage>
</organism>
<dbReference type="Proteomes" id="UP000663829">
    <property type="component" value="Unassembled WGS sequence"/>
</dbReference>
<dbReference type="Proteomes" id="UP000682733">
    <property type="component" value="Unassembled WGS sequence"/>
</dbReference>
<name>A0A814HTL6_9BILA</name>
<protein>
    <submittedName>
        <fullName evidence="1">Uncharacterized protein</fullName>
    </submittedName>
</protein>
<sequence length="193" mass="22485">MCLPPWHDTSSTTTSFEPRLYAMLDSSWAEVIETGAKFYLMLTKDSQSQIQSPLGLGIIKPPVVHTEIELKISEHEQREFFREELFLVQMIINDIIELSEENLKLNYHRSTYVHVLHLAQQLKQELIKMNQTSSIKFIKNSVMQQQSIIQSPLSPVKRPNVHPERQIILSFGIQILQTLRLIKPFENLQPKHQ</sequence>
<dbReference type="EMBL" id="CAJOBC010003479">
    <property type="protein sequence ID" value="CAF3785999.1"/>
    <property type="molecule type" value="Genomic_DNA"/>
</dbReference>
<reference evidence="1" key="1">
    <citation type="submission" date="2021-02" db="EMBL/GenBank/DDBJ databases">
        <authorList>
            <person name="Nowell W R."/>
        </authorList>
    </citation>
    <scope>NUCLEOTIDE SEQUENCE</scope>
</reference>
<accession>A0A814HTL6</accession>